<name>S9QL66_9RHOB</name>
<evidence type="ECO:0000313" key="3">
    <source>
        <dbReference type="Proteomes" id="UP000015347"/>
    </source>
</evidence>
<feature type="compositionally biased region" description="Basic residues" evidence="1">
    <location>
        <begin position="16"/>
        <end position="33"/>
    </location>
</feature>
<sequence>MLFPSTGAPRGDGRCRRGRRKAPRRRRLRHHERKGPFPAARPAQGEGDRLGRSPDLRVSARLGPSRTSRSSGMCRTRSPLTVAGAVAASNRVPYYPDFGPDRGRPSILRRGGPRKAQSRSAAGPWRAGSWEIMGRPVTGMGGGAGSTARIRLGIPATPRDSCVFRCGPLRVALLFGHRSGPSPEENSGFMAFRGTARPQLYMDIGWFPLTTCS</sequence>
<dbReference type="HOGENOM" id="CLU_1293554_0_0_5"/>
<organism evidence="2 3">
    <name type="scientific">Salipiger mucosus DSM 16094</name>
    <dbReference type="NCBI Taxonomy" id="1123237"/>
    <lineage>
        <taxon>Bacteria</taxon>
        <taxon>Pseudomonadati</taxon>
        <taxon>Pseudomonadota</taxon>
        <taxon>Alphaproteobacteria</taxon>
        <taxon>Rhodobacterales</taxon>
        <taxon>Roseobacteraceae</taxon>
        <taxon>Salipiger</taxon>
    </lineage>
</organism>
<evidence type="ECO:0000313" key="2">
    <source>
        <dbReference type="EMBL" id="EPX82181.1"/>
    </source>
</evidence>
<dbReference type="STRING" id="1123237.Salmuc_05438"/>
<proteinExistence type="predicted"/>
<feature type="region of interest" description="Disordered" evidence="1">
    <location>
        <begin position="96"/>
        <end position="124"/>
    </location>
</feature>
<accession>S9QL66</accession>
<keyword evidence="3" id="KW-1185">Reference proteome</keyword>
<dbReference type="AlphaFoldDB" id="S9QL66"/>
<feature type="region of interest" description="Disordered" evidence="1">
    <location>
        <begin position="1"/>
        <end position="76"/>
    </location>
</feature>
<reference evidence="3" key="1">
    <citation type="journal article" date="2014" name="Stand. Genomic Sci.">
        <title>Genome sequence of the exopolysaccharide-producing Salipiger mucosus type strain (DSM 16094(T)), a moderately halophilic member of the Roseobacter clade.</title>
        <authorList>
            <person name="Riedel T."/>
            <person name="Spring S."/>
            <person name="Fiebig A."/>
            <person name="Petersen J."/>
            <person name="Kyrpides N.C."/>
            <person name="Goker M."/>
            <person name="Klenk H.P."/>
        </authorList>
    </citation>
    <scope>NUCLEOTIDE SEQUENCE [LARGE SCALE GENOMIC DNA]</scope>
    <source>
        <strain evidence="3">DSM 16094</strain>
    </source>
</reference>
<dbReference type="Proteomes" id="UP000015347">
    <property type="component" value="Unassembled WGS sequence"/>
</dbReference>
<gene>
    <name evidence="2" type="ORF">Salmuc_05438</name>
</gene>
<comment type="caution">
    <text evidence="2">The sequence shown here is derived from an EMBL/GenBank/DDBJ whole genome shotgun (WGS) entry which is preliminary data.</text>
</comment>
<evidence type="ECO:0000256" key="1">
    <source>
        <dbReference type="SAM" id="MobiDB-lite"/>
    </source>
</evidence>
<feature type="compositionally biased region" description="Basic and acidic residues" evidence="1">
    <location>
        <begin position="46"/>
        <end position="55"/>
    </location>
</feature>
<dbReference type="EMBL" id="APVH01000026">
    <property type="protein sequence ID" value="EPX82181.1"/>
    <property type="molecule type" value="Genomic_DNA"/>
</dbReference>
<protein>
    <submittedName>
        <fullName evidence="2">Uncharacterized protein</fullName>
    </submittedName>
</protein>